<gene>
    <name evidence="1" type="ORF">UFOVP735_62</name>
</gene>
<organism evidence="1">
    <name type="scientific">uncultured Caudovirales phage</name>
    <dbReference type="NCBI Taxonomy" id="2100421"/>
    <lineage>
        <taxon>Viruses</taxon>
        <taxon>Duplodnaviria</taxon>
        <taxon>Heunggongvirae</taxon>
        <taxon>Uroviricota</taxon>
        <taxon>Caudoviricetes</taxon>
        <taxon>Peduoviridae</taxon>
        <taxon>Maltschvirus</taxon>
        <taxon>Maltschvirus maltsch</taxon>
    </lineage>
</organism>
<dbReference type="EMBL" id="LR798334">
    <property type="protein sequence ID" value="CAB5224369.1"/>
    <property type="molecule type" value="Genomic_DNA"/>
</dbReference>
<protein>
    <submittedName>
        <fullName evidence="1">Uncharacterized protein</fullName>
    </submittedName>
</protein>
<accession>A0A6J7X4W3</accession>
<evidence type="ECO:0000313" key="1">
    <source>
        <dbReference type="EMBL" id="CAB5224369.1"/>
    </source>
</evidence>
<reference evidence="1" key="1">
    <citation type="submission" date="2020-05" db="EMBL/GenBank/DDBJ databases">
        <authorList>
            <person name="Chiriac C."/>
            <person name="Salcher M."/>
            <person name="Ghai R."/>
            <person name="Kavagutti S V."/>
        </authorList>
    </citation>
    <scope>NUCLEOTIDE SEQUENCE</scope>
</reference>
<sequence>MAKHDYLSDRAANYKLMNDIKNWWRKRGYSVKVWVARGVDPSNGTNIHVIRTDIAQSVDNARNGYVTDR</sequence>
<proteinExistence type="predicted"/>
<name>A0A6J7X4W3_9CAUD</name>